<evidence type="ECO:0000313" key="3">
    <source>
        <dbReference type="Proteomes" id="UP000241890"/>
    </source>
</evidence>
<name>A0A2R5GRW8_9STRA</name>
<evidence type="ECO:0000256" key="1">
    <source>
        <dbReference type="SAM" id="MobiDB-lite"/>
    </source>
</evidence>
<dbReference type="InterPro" id="IPR036113">
    <property type="entry name" value="Asp/Glu-ADT_sf_sub_c"/>
</dbReference>
<feature type="region of interest" description="Disordered" evidence="1">
    <location>
        <begin position="20"/>
        <end position="39"/>
    </location>
</feature>
<feature type="region of interest" description="Disordered" evidence="1">
    <location>
        <begin position="108"/>
        <end position="161"/>
    </location>
</feature>
<dbReference type="GO" id="GO:0016740">
    <property type="term" value="F:transferase activity"/>
    <property type="evidence" value="ECO:0007669"/>
    <property type="project" value="UniProtKB-KW"/>
</dbReference>
<organism evidence="2 3">
    <name type="scientific">Hondaea fermentalgiana</name>
    <dbReference type="NCBI Taxonomy" id="2315210"/>
    <lineage>
        <taxon>Eukaryota</taxon>
        <taxon>Sar</taxon>
        <taxon>Stramenopiles</taxon>
        <taxon>Bigyra</taxon>
        <taxon>Labyrinthulomycetes</taxon>
        <taxon>Thraustochytrida</taxon>
        <taxon>Thraustochytriidae</taxon>
        <taxon>Hondaea</taxon>
    </lineage>
</organism>
<keyword evidence="3" id="KW-1185">Reference proteome</keyword>
<comment type="caution">
    <text evidence="2">The sequence shown here is derived from an EMBL/GenBank/DDBJ whole genome shotgun (WGS) entry which is preliminary data.</text>
</comment>
<gene>
    <name evidence="2" type="ORF">FCC1311_068442</name>
</gene>
<feature type="compositionally biased region" description="Basic and acidic residues" evidence="1">
    <location>
        <begin position="108"/>
        <end position="140"/>
    </location>
</feature>
<dbReference type="InParanoid" id="A0A2R5GRW8"/>
<dbReference type="InterPro" id="IPR003837">
    <property type="entry name" value="GatC"/>
</dbReference>
<proteinExistence type="predicted"/>
<accession>A0A2R5GRW8</accession>
<dbReference type="AlphaFoldDB" id="A0A2R5GRW8"/>
<dbReference type="Proteomes" id="UP000241890">
    <property type="component" value="Unassembled WGS sequence"/>
</dbReference>
<dbReference type="Pfam" id="PF02686">
    <property type="entry name" value="GatC"/>
    <property type="match status" value="1"/>
</dbReference>
<reference evidence="2 3" key="1">
    <citation type="submission" date="2017-12" db="EMBL/GenBank/DDBJ databases">
        <title>Sequencing, de novo assembly and annotation of complete genome of a new Thraustochytrid species, strain FCC1311.</title>
        <authorList>
            <person name="Sedici K."/>
            <person name="Godart F."/>
            <person name="Aiese Cigliano R."/>
            <person name="Sanseverino W."/>
            <person name="Barakat M."/>
            <person name="Ortet P."/>
            <person name="Marechal E."/>
            <person name="Cagnac O."/>
            <person name="Amato A."/>
        </authorList>
    </citation>
    <scope>NUCLEOTIDE SEQUENCE [LARGE SCALE GENOMIC DNA]</scope>
</reference>
<evidence type="ECO:0000313" key="2">
    <source>
        <dbReference type="EMBL" id="GBG30624.1"/>
    </source>
</evidence>
<sequence>MLRAADFHARAWGRGIARRLASSSTQRESSGPKLELPWEANQGSWSLRDKLLAQAPESEGGARLTERRLEELADLANLGLPRETAQREKLLHDLEAVLRFGDLVTEAEAARRNEGTPLEQRDLELTPLREDQVSEGDNKEALLSNAERSEDGHFVVYQKRP</sequence>
<dbReference type="GO" id="GO:0006450">
    <property type="term" value="P:regulation of translational fidelity"/>
    <property type="evidence" value="ECO:0007669"/>
    <property type="project" value="InterPro"/>
</dbReference>
<dbReference type="SUPFAM" id="SSF141000">
    <property type="entry name" value="Glu-tRNAGln amidotransferase C subunit"/>
    <property type="match status" value="1"/>
</dbReference>
<protein>
    <submittedName>
        <fullName evidence="2">Glutamyl-tRNAGln amidotransferase subunit C, mitochondrial</fullName>
    </submittedName>
</protein>
<dbReference type="EMBL" id="BEYU01000079">
    <property type="protein sequence ID" value="GBG30624.1"/>
    <property type="molecule type" value="Genomic_DNA"/>
</dbReference>
<keyword evidence="2" id="KW-0808">Transferase</keyword>